<dbReference type="Pfam" id="PF00196">
    <property type="entry name" value="GerE"/>
    <property type="match status" value="1"/>
</dbReference>
<name>A0A6A4R9N3_9RHOB</name>
<sequence length="258" mass="28572">MTLEHKFEWPSSEIVIPMSLAAELTRSIGTTAFVQTTMRFAHETAGADFVSVFCLGDRDKPLLMGTACRLGQNRADRAAKGYVRHVEQDRNAQLLQGARGVGDFLTVQEADSIPLFTYRRDCYDLPGISGRVSLVRRTPAYGLSVSLYSSLETGPFPEHSYSDVKAVLGYLLAATERHVAFSMKGPVWQGQDIQTRLALTYPDLTTREREVAAMAIKGRTAAETADLLNLAETTIITHRKNAYRRMNVASLRQLVATL</sequence>
<protein>
    <recommendedName>
        <fullName evidence="4">HTH luxR-type domain-containing protein</fullName>
    </recommendedName>
</protein>
<keyword evidence="3" id="KW-0804">Transcription</keyword>
<dbReference type="GO" id="GO:0003677">
    <property type="term" value="F:DNA binding"/>
    <property type="evidence" value="ECO:0007669"/>
    <property type="project" value="UniProtKB-KW"/>
</dbReference>
<dbReference type="PROSITE" id="PS50043">
    <property type="entry name" value="HTH_LUXR_2"/>
    <property type="match status" value="1"/>
</dbReference>
<dbReference type="EMBL" id="WSFO01000007">
    <property type="protein sequence ID" value="KAE9629285.1"/>
    <property type="molecule type" value="Genomic_DNA"/>
</dbReference>
<dbReference type="CDD" id="cd06170">
    <property type="entry name" value="LuxR_C_like"/>
    <property type="match status" value="1"/>
</dbReference>
<dbReference type="Gene3D" id="1.10.10.10">
    <property type="entry name" value="Winged helix-like DNA-binding domain superfamily/Winged helix DNA-binding domain"/>
    <property type="match status" value="1"/>
</dbReference>
<dbReference type="Proteomes" id="UP000441586">
    <property type="component" value="Unassembled WGS sequence"/>
</dbReference>
<reference evidence="5 6" key="1">
    <citation type="submission" date="2019-12" db="EMBL/GenBank/DDBJ databases">
        <authorList>
            <person name="Zhang Y.-J."/>
        </authorList>
    </citation>
    <scope>NUCLEOTIDE SEQUENCE [LARGE SCALE GENOMIC DNA]</scope>
    <source>
        <strain evidence="5 6">H18S-6</strain>
    </source>
</reference>
<dbReference type="PANTHER" id="PTHR44688:SF16">
    <property type="entry name" value="DNA-BINDING TRANSCRIPTIONAL ACTIVATOR DEVR_DOSR"/>
    <property type="match status" value="1"/>
</dbReference>
<evidence type="ECO:0000259" key="4">
    <source>
        <dbReference type="PROSITE" id="PS50043"/>
    </source>
</evidence>
<evidence type="ECO:0000256" key="3">
    <source>
        <dbReference type="ARBA" id="ARBA00023163"/>
    </source>
</evidence>
<dbReference type="SMART" id="SM00421">
    <property type="entry name" value="HTH_LUXR"/>
    <property type="match status" value="1"/>
</dbReference>
<dbReference type="PANTHER" id="PTHR44688">
    <property type="entry name" value="DNA-BINDING TRANSCRIPTIONAL ACTIVATOR DEVR_DOSR"/>
    <property type="match status" value="1"/>
</dbReference>
<organism evidence="5 6">
    <name type="scientific">Parasedimentitalea maritima</name>
    <dbReference type="NCBI Taxonomy" id="2578117"/>
    <lineage>
        <taxon>Bacteria</taxon>
        <taxon>Pseudomonadati</taxon>
        <taxon>Pseudomonadota</taxon>
        <taxon>Alphaproteobacteria</taxon>
        <taxon>Rhodobacterales</taxon>
        <taxon>Paracoccaceae</taxon>
        <taxon>Parasedimentitalea</taxon>
    </lineage>
</organism>
<proteinExistence type="predicted"/>
<dbReference type="InterPro" id="IPR000792">
    <property type="entry name" value="Tscrpt_reg_LuxR_C"/>
</dbReference>
<dbReference type="GO" id="GO:0006355">
    <property type="term" value="P:regulation of DNA-templated transcription"/>
    <property type="evidence" value="ECO:0007669"/>
    <property type="project" value="InterPro"/>
</dbReference>
<dbReference type="SUPFAM" id="SSF46894">
    <property type="entry name" value="C-terminal effector domain of the bipartite response regulators"/>
    <property type="match status" value="1"/>
</dbReference>
<evidence type="ECO:0000313" key="6">
    <source>
        <dbReference type="Proteomes" id="UP000441586"/>
    </source>
</evidence>
<accession>A0A6A4R9N3</accession>
<evidence type="ECO:0000256" key="1">
    <source>
        <dbReference type="ARBA" id="ARBA00023015"/>
    </source>
</evidence>
<dbReference type="InterPro" id="IPR016032">
    <property type="entry name" value="Sig_transdc_resp-reg_C-effctor"/>
</dbReference>
<evidence type="ECO:0000313" key="5">
    <source>
        <dbReference type="EMBL" id="KAE9629285.1"/>
    </source>
</evidence>
<gene>
    <name evidence="5" type="ORF">GP644_12765</name>
</gene>
<comment type="caution">
    <text evidence="5">The sequence shown here is derived from an EMBL/GenBank/DDBJ whole genome shotgun (WGS) entry which is preliminary data.</text>
</comment>
<feature type="domain" description="HTH luxR-type" evidence="4">
    <location>
        <begin position="197"/>
        <end position="258"/>
    </location>
</feature>
<dbReference type="PRINTS" id="PR00038">
    <property type="entry name" value="HTHLUXR"/>
</dbReference>
<keyword evidence="2" id="KW-0238">DNA-binding</keyword>
<dbReference type="InterPro" id="IPR036388">
    <property type="entry name" value="WH-like_DNA-bd_sf"/>
</dbReference>
<dbReference type="RefSeq" id="WP_158979898.1">
    <property type="nucleotide sequence ID" value="NZ_WSFO01000007.1"/>
</dbReference>
<keyword evidence="1" id="KW-0805">Transcription regulation</keyword>
<dbReference type="AlphaFoldDB" id="A0A6A4R9N3"/>
<evidence type="ECO:0000256" key="2">
    <source>
        <dbReference type="ARBA" id="ARBA00023125"/>
    </source>
</evidence>